<dbReference type="RefSeq" id="WP_009542792.1">
    <property type="nucleotide sequence ID" value="NZ_ANHY01000031.1"/>
</dbReference>
<dbReference type="Pfam" id="PF09912">
    <property type="entry name" value="DUF2141"/>
    <property type="match status" value="1"/>
</dbReference>
<protein>
    <recommendedName>
        <fullName evidence="4">DUF2141 domain-containing protein</fullName>
    </recommendedName>
</protein>
<comment type="caution">
    <text evidence="2">The sequence shown here is derived from an EMBL/GenBank/DDBJ whole genome shotgun (WGS) entry which is preliminary data.</text>
</comment>
<feature type="chain" id="PRO_5003930111" description="DUF2141 domain-containing protein" evidence="1">
    <location>
        <begin position="20"/>
        <end position="142"/>
    </location>
</feature>
<feature type="signal peptide" evidence="1">
    <location>
        <begin position="1"/>
        <end position="19"/>
    </location>
</feature>
<reference evidence="2 3" key="1">
    <citation type="journal article" date="2013" name="Genome Announc.">
        <title>Draft Genome Sequence of an Alphaproteobacterium, Caenispirillum salinarum AK4(T), Isolated from a Solar Saltern.</title>
        <authorList>
            <person name="Khatri I."/>
            <person name="Singh A."/>
            <person name="Korpole S."/>
            <person name="Pinnaka A.K."/>
            <person name="Subramanian S."/>
        </authorList>
    </citation>
    <scope>NUCLEOTIDE SEQUENCE [LARGE SCALE GENOMIC DNA]</scope>
    <source>
        <strain evidence="2 3">AK4</strain>
    </source>
</reference>
<accession>K9HC56</accession>
<dbReference type="AlphaFoldDB" id="K9HC56"/>
<gene>
    <name evidence="2" type="ORF">C882_2801</name>
</gene>
<name>K9HC56_9PROT</name>
<evidence type="ECO:0008006" key="4">
    <source>
        <dbReference type="Google" id="ProtNLM"/>
    </source>
</evidence>
<evidence type="ECO:0000256" key="1">
    <source>
        <dbReference type="SAM" id="SignalP"/>
    </source>
</evidence>
<proteinExistence type="predicted"/>
<dbReference type="InterPro" id="IPR018673">
    <property type="entry name" value="DUF2141"/>
</dbReference>
<dbReference type="EMBL" id="ANHY01000031">
    <property type="protein sequence ID" value="EKV26366.1"/>
    <property type="molecule type" value="Genomic_DNA"/>
</dbReference>
<evidence type="ECO:0000313" key="3">
    <source>
        <dbReference type="Proteomes" id="UP000009881"/>
    </source>
</evidence>
<dbReference type="eggNOG" id="COG4704">
    <property type="taxonomic scope" value="Bacteria"/>
</dbReference>
<sequence length="142" mass="14537">MPRALILASALLAATAGQAAALELRVTVTGIAHANGQVRTALYDGPDGFRDEPDARVVATRAAAAAESGAMTVVFDGLSAGEHAVIITHDENGNGRMDRFLGMIPTEGYGLSNDPAVTGPPAFADCAFPVTADTSIVVPLNY</sequence>
<organism evidence="2 3">
    <name type="scientific">Caenispirillum salinarum AK4</name>
    <dbReference type="NCBI Taxonomy" id="1238182"/>
    <lineage>
        <taxon>Bacteria</taxon>
        <taxon>Pseudomonadati</taxon>
        <taxon>Pseudomonadota</taxon>
        <taxon>Alphaproteobacteria</taxon>
        <taxon>Rhodospirillales</taxon>
        <taxon>Novispirillaceae</taxon>
        <taxon>Caenispirillum</taxon>
    </lineage>
</organism>
<dbReference type="Proteomes" id="UP000009881">
    <property type="component" value="Unassembled WGS sequence"/>
</dbReference>
<keyword evidence="3" id="KW-1185">Reference proteome</keyword>
<dbReference type="OrthoDB" id="7189112at2"/>
<evidence type="ECO:0000313" key="2">
    <source>
        <dbReference type="EMBL" id="EKV26366.1"/>
    </source>
</evidence>
<dbReference type="STRING" id="1238182.C882_2801"/>
<keyword evidence="1" id="KW-0732">Signal</keyword>